<comment type="similarity">
    <text evidence="1 3">Belongs to the short-chain dehydrogenases/reductases (SDR) family.</text>
</comment>
<keyword evidence="5" id="KW-0812">Transmembrane</keyword>
<evidence type="ECO:0000256" key="1">
    <source>
        <dbReference type="ARBA" id="ARBA00006484"/>
    </source>
</evidence>
<dbReference type="RefSeq" id="WP_179587774.1">
    <property type="nucleotide sequence ID" value="NZ_JACBYR010000001.1"/>
</dbReference>
<evidence type="ECO:0000313" key="7">
    <source>
        <dbReference type="Proteomes" id="UP000542125"/>
    </source>
</evidence>
<keyword evidence="2" id="KW-0560">Oxidoreductase</keyword>
<evidence type="ECO:0000256" key="3">
    <source>
        <dbReference type="RuleBase" id="RU000363"/>
    </source>
</evidence>
<dbReference type="InterPro" id="IPR020904">
    <property type="entry name" value="Sc_DH/Rdtase_CS"/>
</dbReference>
<dbReference type="NCBIfam" id="NF005495">
    <property type="entry name" value="PRK07109.1"/>
    <property type="match status" value="1"/>
</dbReference>
<dbReference type="PRINTS" id="PR00080">
    <property type="entry name" value="SDRFAMILY"/>
</dbReference>
<dbReference type="Gene3D" id="3.40.50.720">
    <property type="entry name" value="NAD(P)-binding Rossmann-like Domain"/>
    <property type="match status" value="1"/>
</dbReference>
<name>A0A7Y9IVX5_9BURK</name>
<evidence type="ECO:0000313" key="6">
    <source>
        <dbReference type="EMBL" id="NYE84036.1"/>
    </source>
</evidence>
<dbReference type="InterPro" id="IPR002347">
    <property type="entry name" value="SDR_fam"/>
</dbReference>
<dbReference type="InterPro" id="IPR036291">
    <property type="entry name" value="NAD(P)-bd_dom_sf"/>
</dbReference>
<proteinExistence type="inferred from homology"/>
<reference evidence="6 7" key="1">
    <citation type="submission" date="2020-07" db="EMBL/GenBank/DDBJ databases">
        <title>Genomic Encyclopedia of Type Strains, Phase IV (KMG-V): Genome sequencing to study the core and pangenomes of soil and plant-associated prokaryotes.</title>
        <authorList>
            <person name="Whitman W."/>
        </authorList>
    </citation>
    <scope>NUCLEOTIDE SEQUENCE [LARGE SCALE GENOMIC DNA]</scope>
    <source>
        <strain evidence="6 7">SAS40</strain>
    </source>
</reference>
<feature type="transmembrane region" description="Helical" evidence="5">
    <location>
        <begin position="314"/>
        <end position="334"/>
    </location>
</feature>
<evidence type="ECO:0000256" key="2">
    <source>
        <dbReference type="ARBA" id="ARBA00023002"/>
    </source>
</evidence>
<organism evidence="6 7">
    <name type="scientific">Pigmentiphaga litoralis</name>
    <dbReference type="NCBI Taxonomy" id="516702"/>
    <lineage>
        <taxon>Bacteria</taxon>
        <taxon>Pseudomonadati</taxon>
        <taxon>Pseudomonadota</taxon>
        <taxon>Betaproteobacteria</taxon>
        <taxon>Burkholderiales</taxon>
        <taxon>Alcaligenaceae</taxon>
        <taxon>Pigmentiphaga</taxon>
    </lineage>
</organism>
<sequence>MAIKLKPVSEQVMVITGASSGIGRATAELAAKQGARLVLVARDASALESLVATLTADGAEAISCAVDVGKQQSHDQILTAAMERFGRVDTWVNNAGVSIFGKLDQVSVEDQRQLFETNFWGVVYGSLKALSVLREHGGALINLGSEVSDVALPLQGAYAASKHAVKGYTDALRMEIEGEGLPVSVTLIKPASIDTSFVENAKNYMDVEPRLPPPLYAPETVARAIVYAAAHPQRDIYVGSASKMTSAFARRMPKLTDLLLGPVMRNQQRSDTASGQHEGALYAPRHDAGGRLNEPRMVRSRSYYTTLTTTGRPLLWGAAAVLVVSAVSAGAQYMRRR</sequence>
<dbReference type="Proteomes" id="UP000542125">
    <property type="component" value="Unassembled WGS sequence"/>
</dbReference>
<dbReference type="PANTHER" id="PTHR44196">
    <property type="entry name" value="DEHYDROGENASE/REDUCTASE SDR FAMILY MEMBER 7B"/>
    <property type="match status" value="1"/>
</dbReference>
<protein>
    <submittedName>
        <fullName evidence="6">Short-subunit dehydrogenase</fullName>
    </submittedName>
</protein>
<evidence type="ECO:0000256" key="5">
    <source>
        <dbReference type="SAM" id="Phobius"/>
    </source>
</evidence>
<keyword evidence="7" id="KW-1185">Reference proteome</keyword>
<gene>
    <name evidence="6" type="ORF">FHW18_003307</name>
</gene>
<dbReference type="SUPFAM" id="SSF51735">
    <property type="entry name" value="NAD(P)-binding Rossmann-fold domains"/>
    <property type="match status" value="1"/>
</dbReference>
<keyword evidence="5" id="KW-0472">Membrane</keyword>
<dbReference type="Pfam" id="PF00106">
    <property type="entry name" value="adh_short"/>
    <property type="match status" value="1"/>
</dbReference>
<dbReference type="GO" id="GO:0016491">
    <property type="term" value="F:oxidoreductase activity"/>
    <property type="evidence" value="ECO:0007669"/>
    <property type="project" value="UniProtKB-KW"/>
</dbReference>
<keyword evidence="5" id="KW-1133">Transmembrane helix</keyword>
<dbReference type="PANTHER" id="PTHR44196:SF1">
    <property type="entry name" value="DEHYDROGENASE_REDUCTASE SDR FAMILY MEMBER 7B"/>
    <property type="match status" value="1"/>
</dbReference>
<feature type="compositionally biased region" description="Basic and acidic residues" evidence="4">
    <location>
        <begin position="284"/>
        <end position="294"/>
    </location>
</feature>
<dbReference type="GO" id="GO:0016020">
    <property type="term" value="C:membrane"/>
    <property type="evidence" value="ECO:0007669"/>
    <property type="project" value="TreeGrafter"/>
</dbReference>
<dbReference type="PROSITE" id="PS00061">
    <property type="entry name" value="ADH_SHORT"/>
    <property type="match status" value="1"/>
</dbReference>
<dbReference type="EMBL" id="JACBYR010000001">
    <property type="protein sequence ID" value="NYE84036.1"/>
    <property type="molecule type" value="Genomic_DNA"/>
</dbReference>
<dbReference type="AlphaFoldDB" id="A0A7Y9IVX5"/>
<comment type="caution">
    <text evidence="6">The sequence shown here is derived from an EMBL/GenBank/DDBJ whole genome shotgun (WGS) entry which is preliminary data.</text>
</comment>
<evidence type="ECO:0000256" key="4">
    <source>
        <dbReference type="SAM" id="MobiDB-lite"/>
    </source>
</evidence>
<dbReference type="PRINTS" id="PR00081">
    <property type="entry name" value="GDHRDH"/>
</dbReference>
<feature type="region of interest" description="Disordered" evidence="4">
    <location>
        <begin position="267"/>
        <end position="294"/>
    </location>
</feature>
<accession>A0A7Y9IVX5</accession>